<keyword evidence="8" id="KW-1185">Reference proteome</keyword>
<dbReference type="STRING" id="6239.Y48G10A.4a.2"/>
<evidence type="ECO:0000259" key="6">
    <source>
        <dbReference type="Pfam" id="PF25756"/>
    </source>
</evidence>
<dbReference type="PANTHER" id="PTHR13350">
    <property type="entry name" value="INTEGRATOR COMPLEX SUBUNIT 8"/>
    <property type="match status" value="1"/>
</dbReference>
<gene>
    <name evidence="7 9" type="primary">ints-8</name>
    <name evidence="7" type="ORF">CELE_Y48G10A.4</name>
    <name evidence="9" type="ORF">Y48G10A.4</name>
</gene>
<dbReference type="OrthoDB" id="5782487at2759"/>
<dbReference type="GO" id="GO:0032039">
    <property type="term" value="C:integrator complex"/>
    <property type="evidence" value="ECO:0000318"/>
    <property type="project" value="GO_Central"/>
</dbReference>
<keyword evidence="4" id="KW-0158">Chromosome</keyword>
<dbReference type="KEGG" id="cel:CELE_Y48G10A.4"/>
<comment type="subcellular location">
    <subcellularLocation>
        <location evidence="2">Chromosome</location>
    </subcellularLocation>
    <subcellularLocation>
        <location evidence="1">Nucleus</location>
    </subcellularLocation>
</comment>
<evidence type="ECO:0000256" key="5">
    <source>
        <dbReference type="ARBA" id="ARBA00023242"/>
    </source>
</evidence>
<dbReference type="Bgee" id="WBGene00013021">
    <property type="expression patterns" value="Expressed in embryo and 4 other cell types or tissues"/>
</dbReference>
<dbReference type="Reactome" id="R-CEL-6807505">
    <property type="pathway name" value="RNA polymerase II transcribes snRNA genes"/>
</dbReference>
<dbReference type="AGR" id="WB:WBGene00013021"/>
<keyword evidence="5" id="KW-0539">Nucleus</keyword>
<dbReference type="InterPro" id="IPR038751">
    <property type="entry name" value="INTS8"/>
</dbReference>
<dbReference type="GeneID" id="173216"/>
<dbReference type="OMA" id="QLECWHA"/>
<evidence type="ECO:0000256" key="3">
    <source>
        <dbReference type="ARBA" id="ARBA00007147"/>
    </source>
</evidence>
<feature type="domain" description="INTS8 TPR repeats" evidence="6">
    <location>
        <begin position="487"/>
        <end position="972"/>
    </location>
</feature>
<organism evidence="7 8">
    <name type="scientific">Caenorhabditis elegans</name>
    <dbReference type="NCBI Taxonomy" id="6239"/>
    <lineage>
        <taxon>Eukaryota</taxon>
        <taxon>Metazoa</taxon>
        <taxon>Ecdysozoa</taxon>
        <taxon>Nematoda</taxon>
        <taxon>Chromadorea</taxon>
        <taxon>Rhabditida</taxon>
        <taxon>Rhabditina</taxon>
        <taxon>Rhabditomorpha</taxon>
        <taxon>Rhabditoidea</taxon>
        <taxon>Rhabditidae</taxon>
        <taxon>Peloderinae</taxon>
        <taxon>Caenorhabditis</taxon>
    </lineage>
</organism>
<accession>H2KML7</accession>
<dbReference type="eggNOG" id="ENOG502RT6H">
    <property type="taxonomic scope" value="Eukaryota"/>
</dbReference>
<dbReference type="GO" id="GO:0034472">
    <property type="term" value="P:snRNA 3'-end processing"/>
    <property type="evidence" value="ECO:0000318"/>
    <property type="project" value="GO_Central"/>
</dbReference>
<dbReference type="Pfam" id="PF25756">
    <property type="entry name" value="TPR_INTS8"/>
    <property type="match status" value="1"/>
</dbReference>
<keyword evidence="10" id="KW-1267">Proteomics identification</keyword>
<dbReference type="AlphaFoldDB" id="H2KML7"/>
<evidence type="ECO:0000313" key="7">
    <source>
        <dbReference type="EMBL" id="CCE72301.1"/>
    </source>
</evidence>
<evidence type="ECO:0007829" key="10">
    <source>
        <dbReference type="PeptideAtlas" id="H2KML7"/>
    </source>
</evidence>
<name>H2KML7_CAEEL</name>
<evidence type="ECO:0000256" key="1">
    <source>
        <dbReference type="ARBA" id="ARBA00004123"/>
    </source>
</evidence>
<evidence type="ECO:0000256" key="4">
    <source>
        <dbReference type="ARBA" id="ARBA00022454"/>
    </source>
</evidence>
<dbReference type="InParanoid" id="H2KML7"/>
<dbReference type="CTD" id="173216"/>
<dbReference type="PANTHER" id="PTHR13350:SF1">
    <property type="entry name" value="INTEGRATOR COMPLEX SUBUNIT 8"/>
    <property type="match status" value="1"/>
</dbReference>
<dbReference type="ExpressionAtlas" id="H2KML7">
    <property type="expression patterns" value="baseline"/>
</dbReference>
<dbReference type="RefSeq" id="NP_001252168.1">
    <property type="nucleotide sequence ID" value="NM_001265239.4"/>
</dbReference>
<evidence type="ECO:0000313" key="8">
    <source>
        <dbReference type="Proteomes" id="UP000001940"/>
    </source>
</evidence>
<evidence type="ECO:0000256" key="2">
    <source>
        <dbReference type="ARBA" id="ARBA00004286"/>
    </source>
</evidence>
<dbReference type="Proteomes" id="UP000001940">
    <property type="component" value="Chromosome I"/>
</dbReference>
<evidence type="ECO:0000313" key="9">
    <source>
        <dbReference type="WormBase" id="Y48G10A.4a"/>
    </source>
</evidence>
<dbReference type="PeptideAtlas" id="H2KML7"/>
<reference evidence="7 8" key="1">
    <citation type="journal article" date="1998" name="Science">
        <title>Genome sequence of the nematode C. elegans: a platform for investigating biology.</title>
        <authorList>
            <consortium name="The C. elegans sequencing consortium"/>
            <person name="Sulson J.E."/>
            <person name="Waterston R."/>
        </authorList>
    </citation>
    <scope>NUCLEOTIDE SEQUENCE [LARGE SCALE GENOMIC DNA]</scope>
    <source>
        <strain evidence="7 8">Bristol N2</strain>
    </source>
</reference>
<protein>
    <submittedName>
        <fullName evidence="7">INTegrator complex Subunit homolog</fullName>
    </submittedName>
</protein>
<sequence>MDNPESTGDVSWFELFVDPTCISKSLLDPEKRKQLPRLCMQFTDKGFLAEREKDKGKLAVEELMLFERKAASMRLCAMATFAALDYDIEFIIDNIPRNEIQTLRVLADNFYRIYNEKNLDATFGNWLFYRFVLSIDRRNRLAPPAPRATIPTTLSNGQLMPTDPALLKHEKTQRTIMELKEHVLKARAFITELAEVPRDVVAPGIQCFLKPFVELAPKAMTAAFLGDRNVLIENPSADFEVDKVLLSAGDVSNKCLSELVTFLFTSGELQEAKKILTRVVKPTVTHPLVAIDETIFKSYCQILNAQGTPYSSSTASSSLLKPYVFDLNSLNDEKMRRSEVLRHRGVQETTGQLQNVYLAENAALSVIDEHPECIRESIRNRAEIERFVKVLKRKTDGIRDKRKLAAIRAHLQYLCASISDLRDILETNGMDVSQLRTFAVPSEHLKLEPPPAFHVLEELVSGERKIDAAQGPSTHEISRIFPLPRAADPYWIIMTEYDIPTLQNALTKLGPFWFPTKMQVPEHLMEKLEKHSNLPTYNLHRLLLCKIDQLSKMHHFEKFKDVLSLALHSLKLVHESWVMTAAFEMIQVPAIIVNQQFAWERHSLERDFAQTQLIFNSDHFVPNDYSAGMINECLGLMINIGDAQSVLEKGGQLSMERFKSVPIARMFGAYLVNYSDPATRKKCADGFWRTVTQRLLEAQPPRGFRRGNEVEQALLVTRKELADLFHLFSLIRDQRVVDFLLAYAVCLHNKVVIGQRKSNLKIHAKLLDLYTPDPNAPKIDISNPDDVRQLLQLMVEKAYSLSPTDPDTIRTYADFLYVERDFQGAAQKYMEYFTAHSPTLRLSPFDAFTVFDDTVVQRLRYCTANAGYLTMSLLTCQWLKVGKTNAYQKAMAVLEHNETRDVGANCADYVTDVVAIELLSQHYHSMMMTKSLDTLYTGANSLSANKNVPQVLATQEINRRTTKFLTALSSIYFGLHV</sequence>
<proteinExistence type="evidence at protein level"/>
<dbReference type="HOGENOM" id="CLU_306139_0_0_1"/>
<dbReference type="GO" id="GO:0005694">
    <property type="term" value="C:chromosome"/>
    <property type="evidence" value="ECO:0007669"/>
    <property type="project" value="UniProtKB-SubCell"/>
</dbReference>
<dbReference type="WormBase" id="Y48G10A.4a">
    <property type="protein sequence ID" value="CE46727"/>
    <property type="gene ID" value="WBGene00013021"/>
    <property type="gene designation" value="ints-8"/>
</dbReference>
<dbReference type="FunCoup" id="H2KML7">
    <property type="interactions" value="298"/>
</dbReference>
<dbReference type="PaxDb" id="6239-Y48G10A.4a"/>
<dbReference type="InterPro" id="IPR057980">
    <property type="entry name" value="TPR_INTS8"/>
</dbReference>
<comment type="similarity">
    <text evidence="3">Belongs to the Integrator subunit 8 family.</text>
</comment>
<dbReference type="EMBL" id="BX284601">
    <property type="protein sequence ID" value="CCE72301.1"/>
    <property type="molecule type" value="Genomic_DNA"/>
</dbReference>
<dbReference type="SMR" id="H2KML7"/>